<evidence type="ECO:0000313" key="3">
    <source>
        <dbReference type="Proteomes" id="UP000886523"/>
    </source>
</evidence>
<feature type="region of interest" description="Disordered" evidence="1">
    <location>
        <begin position="83"/>
        <end position="107"/>
    </location>
</feature>
<evidence type="ECO:0000256" key="1">
    <source>
        <dbReference type="SAM" id="MobiDB-lite"/>
    </source>
</evidence>
<comment type="caution">
    <text evidence="2">The sequence shown here is derived from an EMBL/GenBank/DDBJ whole genome shotgun (WGS) entry which is preliminary data.</text>
</comment>
<accession>A0A9P6AEJ3</accession>
<reference evidence="2" key="1">
    <citation type="journal article" date="2020" name="Nat. Commun.">
        <title>Large-scale genome sequencing of mycorrhizal fungi provides insights into the early evolution of symbiotic traits.</title>
        <authorList>
            <person name="Miyauchi S."/>
            <person name="Kiss E."/>
            <person name="Kuo A."/>
            <person name="Drula E."/>
            <person name="Kohler A."/>
            <person name="Sanchez-Garcia M."/>
            <person name="Morin E."/>
            <person name="Andreopoulos B."/>
            <person name="Barry K.W."/>
            <person name="Bonito G."/>
            <person name="Buee M."/>
            <person name="Carver A."/>
            <person name="Chen C."/>
            <person name="Cichocki N."/>
            <person name="Clum A."/>
            <person name="Culley D."/>
            <person name="Crous P.W."/>
            <person name="Fauchery L."/>
            <person name="Girlanda M."/>
            <person name="Hayes R.D."/>
            <person name="Keri Z."/>
            <person name="LaButti K."/>
            <person name="Lipzen A."/>
            <person name="Lombard V."/>
            <person name="Magnuson J."/>
            <person name="Maillard F."/>
            <person name="Murat C."/>
            <person name="Nolan M."/>
            <person name="Ohm R.A."/>
            <person name="Pangilinan J."/>
            <person name="Pereira M.F."/>
            <person name="Perotto S."/>
            <person name="Peter M."/>
            <person name="Pfister S."/>
            <person name="Riley R."/>
            <person name="Sitrit Y."/>
            <person name="Stielow J.B."/>
            <person name="Szollosi G."/>
            <person name="Zifcakova L."/>
            <person name="Stursova M."/>
            <person name="Spatafora J.W."/>
            <person name="Tedersoo L."/>
            <person name="Vaario L.M."/>
            <person name="Yamada A."/>
            <person name="Yan M."/>
            <person name="Wang P."/>
            <person name="Xu J."/>
            <person name="Bruns T."/>
            <person name="Baldrian P."/>
            <person name="Vilgalys R."/>
            <person name="Dunand C."/>
            <person name="Henrissat B."/>
            <person name="Grigoriev I.V."/>
            <person name="Hibbett D."/>
            <person name="Nagy L.G."/>
            <person name="Martin F.M."/>
        </authorList>
    </citation>
    <scope>NUCLEOTIDE SEQUENCE</scope>
    <source>
        <strain evidence="2">UP504</strain>
    </source>
</reference>
<keyword evidence="3" id="KW-1185">Reference proteome</keyword>
<name>A0A9P6AEJ3_9AGAM</name>
<gene>
    <name evidence="2" type="ORF">BS47DRAFT_1355799</name>
</gene>
<dbReference type="EMBL" id="MU129288">
    <property type="protein sequence ID" value="KAF9503895.1"/>
    <property type="molecule type" value="Genomic_DNA"/>
</dbReference>
<organism evidence="2 3">
    <name type="scientific">Hydnum rufescens UP504</name>
    <dbReference type="NCBI Taxonomy" id="1448309"/>
    <lineage>
        <taxon>Eukaryota</taxon>
        <taxon>Fungi</taxon>
        <taxon>Dikarya</taxon>
        <taxon>Basidiomycota</taxon>
        <taxon>Agaricomycotina</taxon>
        <taxon>Agaricomycetes</taxon>
        <taxon>Cantharellales</taxon>
        <taxon>Hydnaceae</taxon>
        <taxon>Hydnum</taxon>
    </lineage>
</organism>
<sequence length="172" mass="19532">MALGFPEHYVFGAAQGDAGVITTHAATWSHNHNKVLIYNLETYSLDVPDQAASLFLFIRGVAKKAVEYKAELAKKQKKTLPPFAPEYQGWKAPPRVPSDRDTRKKRKRDADDNWFLSAWQSRDFMQDKRLWSGEMTQWAQEAVESLARSGSTGEPLRAESVRSLTYVDFLPV</sequence>
<evidence type="ECO:0000313" key="2">
    <source>
        <dbReference type="EMBL" id="KAF9503895.1"/>
    </source>
</evidence>
<proteinExistence type="predicted"/>
<dbReference type="Proteomes" id="UP000886523">
    <property type="component" value="Unassembled WGS sequence"/>
</dbReference>
<protein>
    <submittedName>
        <fullName evidence="2">Uncharacterized protein</fullName>
    </submittedName>
</protein>
<dbReference type="AlphaFoldDB" id="A0A9P6AEJ3"/>